<dbReference type="InterPro" id="IPR002252">
    <property type="entry name" value="Glyco_hydro_36"/>
</dbReference>
<dbReference type="PRINTS" id="PR00743">
    <property type="entry name" value="GLHYDRLASE36"/>
</dbReference>
<dbReference type="SUPFAM" id="SSF51445">
    <property type="entry name" value="(Trans)glycosidases"/>
    <property type="match status" value="1"/>
</dbReference>
<proteinExistence type="predicted"/>
<evidence type="ECO:0000256" key="1">
    <source>
        <dbReference type="ARBA" id="ARBA00001255"/>
    </source>
</evidence>
<gene>
    <name evidence="7" type="ORF">ACFY35_05990</name>
</gene>
<organism evidence="7 8">
    <name type="scientific">Paractinoplanes globisporus</name>
    <dbReference type="NCBI Taxonomy" id="113565"/>
    <lineage>
        <taxon>Bacteria</taxon>
        <taxon>Bacillati</taxon>
        <taxon>Actinomycetota</taxon>
        <taxon>Actinomycetes</taxon>
        <taxon>Micromonosporales</taxon>
        <taxon>Micromonosporaceae</taxon>
        <taxon>Paractinoplanes</taxon>
    </lineage>
</organism>
<dbReference type="InterPro" id="IPR031704">
    <property type="entry name" value="Glyco_hydro_36_N"/>
</dbReference>
<dbReference type="InterPro" id="IPR013780">
    <property type="entry name" value="Glyco_hydro_b"/>
</dbReference>
<dbReference type="Gene3D" id="2.60.40.1180">
    <property type="entry name" value="Golgi alpha-mannosidase II"/>
    <property type="match status" value="1"/>
</dbReference>
<dbReference type="EMBL" id="JBIAZU010000001">
    <property type="protein sequence ID" value="MFF5288966.1"/>
    <property type="molecule type" value="Genomic_DNA"/>
</dbReference>
<dbReference type="CDD" id="cd14791">
    <property type="entry name" value="GH36"/>
    <property type="match status" value="1"/>
</dbReference>
<keyword evidence="3 7" id="KW-0378">Hydrolase</keyword>
<evidence type="ECO:0000256" key="2">
    <source>
        <dbReference type="ARBA" id="ARBA00012755"/>
    </source>
</evidence>
<sequence>MWTLRGVNTEYTVAARGDRIDLVAWGPHGVSDGPSPFDFSGKVQYMLPGDVAAVEYAADGQRPFLGADLAVAGSVLTLALADVAFLPDDGLRARFSDPLTGLVVTLRWRFAPGTDVIERWAVVENSGDAPVALSRLGSAGFSVPTPSGATLSYLWGQWAQEFTPASVRLARGRFEIGSAQGVTGHQFSPCLAVENGDAAYGIQLAWTGSWQITADLDVAGLTRVRAGRQLAEGPVTVAPGESVTTPVAAGVYSAEGLGGLAREWHAYERHLAGPRLERTRKVIYNSWEATAFDVTASGQLALADVAASLGVETFVVDDGWFVGRHDDHGGLGDWTPDPAKFPDGFGAFVDAVRAKGLDFGLWVEPEMVNPKSALYAAHPSWVYQSDGRPRTTIRNQYLLNLGRDDVYEFVRETLDALLSTYAISYLKWDFNRPRTEAARNASDVDGAHVRNLYRILDHLRVAHPDVTVEGCAAGGARVDLAMAARTDVLWPSDNTAPLDRLRIQDGFLSAHAPHLMSSWVTDAEGMFDERPRSLAFRFVLACAGVLGIGADITRWSPASLSEAASWVARYKDVREVIQRGVVHRIGGPSERRCAVQYTLGDRVVVLAWNAGGLDGLDRVPARDIRLPLRGLDPRARYRHGTQVYSGSHLMAVGLPVRWTATHDADLIELALI</sequence>
<comment type="catalytic activity">
    <reaction evidence="1">
        <text>Hydrolysis of terminal, non-reducing alpha-D-galactose residues in alpha-D-galactosides, including galactose oligosaccharides, galactomannans and galactolipids.</text>
        <dbReference type="EC" id="3.2.1.22"/>
    </reaction>
</comment>
<evidence type="ECO:0000259" key="6">
    <source>
        <dbReference type="Pfam" id="PF16875"/>
    </source>
</evidence>
<dbReference type="Pfam" id="PF02065">
    <property type="entry name" value="Melibiase"/>
    <property type="match status" value="1"/>
</dbReference>
<dbReference type="Pfam" id="PF16875">
    <property type="entry name" value="Glyco_hydro_36N"/>
    <property type="match status" value="1"/>
</dbReference>
<name>A0ABW6W7N6_9ACTN</name>
<feature type="domain" description="Glycosyl hydrolase family 36 N-terminal" evidence="6">
    <location>
        <begin position="91"/>
        <end position="231"/>
    </location>
</feature>
<reference evidence="7 8" key="1">
    <citation type="submission" date="2024-10" db="EMBL/GenBank/DDBJ databases">
        <title>The Natural Products Discovery Center: Release of the First 8490 Sequenced Strains for Exploring Actinobacteria Biosynthetic Diversity.</title>
        <authorList>
            <person name="Kalkreuter E."/>
            <person name="Kautsar S.A."/>
            <person name="Yang D."/>
            <person name="Bader C.D."/>
            <person name="Teijaro C.N."/>
            <person name="Fluegel L."/>
            <person name="Davis C.M."/>
            <person name="Simpson J.R."/>
            <person name="Lauterbach L."/>
            <person name="Steele A.D."/>
            <person name="Gui C."/>
            <person name="Meng S."/>
            <person name="Li G."/>
            <person name="Viehrig K."/>
            <person name="Ye F."/>
            <person name="Su P."/>
            <person name="Kiefer A.F."/>
            <person name="Nichols A."/>
            <person name="Cepeda A.J."/>
            <person name="Yan W."/>
            <person name="Fan B."/>
            <person name="Jiang Y."/>
            <person name="Adhikari A."/>
            <person name="Zheng C.-J."/>
            <person name="Schuster L."/>
            <person name="Cowan T.M."/>
            <person name="Smanski M.J."/>
            <person name="Chevrette M.G."/>
            <person name="De Carvalho L.P.S."/>
            <person name="Shen B."/>
        </authorList>
    </citation>
    <scope>NUCLEOTIDE SEQUENCE [LARGE SCALE GENOMIC DNA]</scope>
    <source>
        <strain evidence="7 8">NPDC000087</strain>
    </source>
</reference>
<dbReference type="InterPro" id="IPR050985">
    <property type="entry name" value="Alpha-glycosidase_related"/>
</dbReference>
<evidence type="ECO:0000259" key="5">
    <source>
        <dbReference type="Pfam" id="PF16874"/>
    </source>
</evidence>
<evidence type="ECO:0000256" key="3">
    <source>
        <dbReference type="ARBA" id="ARBA00022801"/>
    </source>
</evidence>
<dbReference type="GO" id="GO:0004557">
    <property type="term" value="F:alpha-galactosidase activity"/>
    <property type="evidence" value="ECO:0007669"/>
    <property type="project" value="UniProtKB-EC"/>
</dbReference>
<dbReference type="Proteomes" id="UP001602245">
    <property type="component" value="Unassembled WGS sequence"/>
</dbReference>
<comment type="caution">
    <text evidence="7">The sequence shown here is derived from an EMBL/GenBank/DDBJ whole genome shotgun (WGS) entry which is preliminary data.</text>
</comment>
<feature type="domain" description="Glycosyl hydrolase family 36 C-terminal" evidence="5">
    <location>
        <begin position="616"/>
        <end position="668"/>
    </location>
</feature>
<dbReference type="PANTHER" id="PTHR43053:SF3">
    <property type="entry name" value="ALPHA-GALACTOSIDASE C-RELATED"/>
    <property type="match status" value="1"/>
</dbReference>
<dbReference type="PANTHER" id="PTHR43053">
    <property type="entry name" value="GLYCOSIDASE FAMILY 31"/>
    <property type="match status" value="1"/>
</dbReference>
<accession>A0ABW6W7N6</accession>
<dbReference type="InterPro" id="IPR013785">
    <property type="entry name" value="Aldolase_TIM"/>
</dbReference>
<keyword evidence="4 7" id="KW-0326">Glycosidase</keyword>
<dbReference type="PIRSF" id="PIRSF005536">
    <property type="entry name" value="Agal"/>
    <property type="match status" value="1"/>
</dbReference>
<dbReference type="Gene3D" id="2.70.98.60">
    <property type="entry name" value="alpha-galactosidase from lactobacil brevis"/>
    <property type="match status" value="1"/>
</dbReference>
<evidence type="ECO:0000256" key="4">
    <source>
        <dbReference type="ARBA" id="ARBA00023295"/>
    </source>
</evidence>
<dbReference type="EC" id="3.2.1.22" evidence="2"/>
<dbReference type="InterPro" id="IPR031705">
    <property type="entry name" value="Glyco_hydro_36_C"/>
</dbReference>
<dbReference type="RefSeq" id="WP_020509313.1">
    <property type="nucleotide sequence ID" value="NZ_JBIAZU010000001.1"/>
</dbReference>
<dbReference type="Pfam" id="PF16874">
    <property type="entry name" value="Glyco_hydro_36C"/>
    <property type="match status" value="1"/>
</dbReference>
<evidence type="ECO:0000313" key="8">
    <source>
        <dbReference type="Proteomes" id="UP001602245"/>
    </source>
</evidence>
<evidence type="ECO:0000313" key="7">
    <source>
        <dbReference type="EMBL" id="MFF5288966.1"/>
    </source>
</evidence>
<keyword evidence="8" id="KW-1185">Reference proteome</keyword>
<protein>
    <recommendedName>
        <fullName evidence="2">alpha-galactosidase</fullName>
        <ecNumber evidence="2">3.2.1.22</ecNumber>
    </recommendedName>
</protein>
<dbReference type="Gene3D" id="3.20.20.70">
    <property type="entry name" value="Aldolase class I"/>
    <property type="match status" value="1"/>
</dbReference>
<dbReference type="InterPro" id="IPR017853">
    <property type="entry name" value="GH"/>
</dbReference>
<dbReference type="InterPro" id="IPR038417">
    <property type="entry name" value="Alpga-gal_N_sf"/>
</dbReference>